<dbReference type="PANTHER" id="PTHR33048:SF47">
    <property type="entry name" value="INTEGRAL MEMBRANE PROTEIN-RELATED"/>
    <property type="match status" value="1"/>
</dbReference>
<keyword evidence="2" id="KW-0472">Membrane</keyword>
<feature type="transmembrane region" description="Helical" evidence="2">
    <location>
        <begin position="41"/>
        <end position="62"/>
    </location>
</feature>
<protein>
    <recommendedName>
        <fullName evidence="5">Integral membrane protein</fullName>
    </recommendedName>
</protein>
<evidence type="ECO:0000256" key="1">
    <source>
        <dbReference type="SAM" id="MobiDB-lite"/>
    </source>
</evidence>
<dbReference type="PANTHER" id="PTHR33048">
    <property type="entry name" value="PTH11-LIKE INTEGRAL MEMBRANE PROTEIN (AFU_ORTHOLOGUE AFUA_5G11245)"/>
    <property type="match status" value="1"/>
</dbReference>
<feature type="transmembrane region" description="Helical" evidence="2">
    <location>
        <begin position="6"/>
        <end position="29"/>
    </location>
</feature>
<keyword evidence="2" id="KW-0812">Transmembrane</keyword>
<gene>
    <name evidence="3" type="ORF">BU24DRAFT_498038</name>
</gene>
<name>A0A6A5X5S5_9PLEO</name>
<evidence type="ECO:0000313" key="4">
    <source>
        <dbReference type="Proteomes" id="UP000799778"/>
    </source>
</evidence>
<feature type="compositionally biased region" description="Polar residues" evidence="1">
    <location>
        <begin position="254"/>
        <end position="270"/>
    </location>
</feature>
<feature type="transmembrane region" description="Helical" evidence="2">
    <location>
        <begin position="82"/>
        <end position="100"/>
    </location>
</feature>
<reference evidence="3" key="1">
    <citation type="journal article" date="2020" name="Stud. Mycol.">
        <title>101 Dothideomycetes genomes: a test case for predicting lifestyles and emergence of pathogens.</title>
        <authorList>
            <person name="Haridas S."/>
            <person name="Albert R."/>
            <person name="Binder M."/>
            <person name="Bloem J."/>
            <person name="Labutti K."/>
            <person name="Salamov A."/>
            <person name="Andreopoulos B."/>
            <person name="Baker S."/>
            <person name="Barry K."/>
            <person name="Bills G."/>
            <person name="Bluhm B."/>
            <person name="Cannon C."/>
            <person name="Castanera R."/>
            <person name="Culley D."/>
            <person name="Daum C."/>
            <person name="Ezra D."/>
            <person name="Gonzalez J."/>
            <person name="Henrissat B."/>
            <person name="Kuo A."/>
            <person name="Liang C."/>
            <person name="Lipzen A."/>
            <person name="Lutzoni F."/>
            <person name="Magnuson J."/>
            <person name="Mondo S."/>
            <person name="Nolan M."/>
            <person name="Ohm R."/>
            <person name="Pangilinan J."/>
            <person name="Park H.-J."/>
            <person name="Ramirez L."/>
            <person name="Alfaro M."/>
            <person name="Sun H."/>
            <person name="Tritt A."/>
            <person name="Yoshinaga Y."/>
            <person name="Zwiers L.-H."/>
            <person name="Turgeon B."/>
            <person name="Goodwin S."/>
            <person name="Spatafora J."/>
            <person name="Crous P."/>
            <person name="Grigoriev I."/>
        </authorList>
    </citation>
    <scope>NUCLEOTIDE SEQUENCE</scope>
    <source>
        <strain evidence="3">CBS 175.79</strain>
    </source>
</reference>
<feature type="transmembrane region" description="Helical" evidence="2">
    <location>
        <begin position="189"/>
        <end position="208"/>
    </location>
</feature>
<dbReference type="GeneID" id="54291720"/>
<evidence type="ECO:0008006" key="5">
    <source>
        <dbReference type="Google" id="ProtNLM"/>
    </source>
</evidence>
<dbReference type="EMBL" id="ML978085">
    <property type="protein sequence ID" value="KAF2008345.1"/>
    <property type="molecule type" value="Genomic_DNA"/>
</dbReference>
<proteinExistence type="predicted"/>
<evidence type="ECO:0000313" key="3">
    <source>
        <dbReference type="EMBL" id="KAF2008345.1"/>
    </source>
</evidence>
<feature type="region of interest" description="Disordered" evidence="1">
    <location>
        <begin position="309"/>
        <end position="333"/>
    </location>
</feature>
<feature type="transmembrane region" description="Helical" evidence="2">
    <location>
        <begin position="228"/>
        <end position="246"/>
    </location>
</feature>
<organism evidence="3 4">
    <name type="scientific">Aaosphaeria arxii CBS 175.79</name>
    <dbReference type="NCBI Taxonomy" id="1450172"/>
    <lineage>
        <taxon>Eukaryota</taxon>
        <taxon>Fungi</taxon>
        <taxon>Dikarya</taxon>
        <taxon>Ascomycota</taxon>
        <taxon>Pezizomycotina</taxon>
        <taxon>Dothideomycetes</taxon>
        <taxon>Pleosporomycetidae</taxon>
        <taxon>Pleosporales</taxon>
        <taxon>Pleosporales incertae sedis</taxon>
        <taxon>Aaosphaeria</taxon>
    </lineage>
</organism>
<dbReference type="Proteomes" id="UP000799778">
    <property type="component" value="Unassembled WGS sequence"/>
</dbReference>
<accession>A0A6A5X5S5</accession>
<keyword evidence="4" id="KW-1185">Reference proteome</keyword>
<keyword evidence="2" id="KW-1133">Transmembrane helix</keyword>
<evidence type="ECO:0000256" key="2">
    <source>
        <dbReference type="SAM" id="Phobius"/>
    </source>
</evidence>
<dbReference type="AlphaFoldDB" id="A0A6A5X5S5"/>
<feature type="transmembrane region" description="Helical" evidence="2">
    <location>
        <begin position="154"/>
        <end position="177"/>
    </location>
</feature>
<dbReference type="InterPro" id="IPR052337">
    <property type="entry name" value="SAT4-like"/>
</dbReference>
<feature type="transmembrane region" description="Helical" evidence="2">
    <location>
        <begin position="112"/>
        <end position="134"/>
    </location>
</feature>
<dbReference type="RefSeq" id="XP_033376684.1">
    <property type="nucleotide sequence ID" value="XM_033534323.1"/>
</dbReference>
<dbReference type="OrthoDB" id="444631at2759"/>
<sequence>MLDQRIFIPIIWTTFVISGATNVARFLVLRPILSVTTIHHFLSHFSILLLGTGCAIDTYLAFHTDRIRLSGYGTHLQYASTVLKITSTWLAKCSLMVSYHRLIDGNIPLHRAWYAFVSTSIAAYVAGLAAYPYVASPCVADCIFPGYTFSYRALWLSTVWDVVSSCVLIVFPMAILLSARIQRRTKLLAATRFSLIGLCVVISVVRAVTSYKMAGLAKVFWLHQWDTIHNGVFLFTINFFSIRARYLGKSTHNRIGTNKNRHTTASLSNNPPTPGISSRMEKAFQSPQSHVLHTSPIDRGRPSVLRSTFSWSSSESHPPPQIGSTELDIGHAI</sequence>
<feature type="region of interest" description="Disordered" evidence="1">
    <location>
        <begin position="254"/>
        <end position="279"/>
    </location>
</feature>